<keyword evidence="6" id="KW-0067">ATP-binding</keyword>
<dbReference type="InterPro" id="IPR039421">
    <property type="entry name" value="Type_1_exporter"/>
</dbReference>
<feature type="transmembrane region" description="Helical" evidence="9">
    <location>
        <begin position="256"/>
        <end position="277"/>
    </location>
</feature>
<dbReference type="InterPro" id="IPR011527">
    <property type="entry name" value="ABC1_TM_dom"/>
</dbReference>
<dbReference type="PROSITE" id="PS50929">
    <property type="entry name" value="ABC_TM1F"/>
    <property type="match status" value="1"/>
</dbReference>
<dbReference type="PROSITE" id="PS50893">
    <property type="entry name" value="ABC_TRANSPORTER_2"/>
    <property type="match status" value="1"/>
</dbReference>
<keyword evidence="5" id="KW-0547">Nucleotide-binding</keyword>
<keyword evidence="13" id="KW-1185">Reference proteome</keyword>
<dbReference type="Gene3D" id="1.20.1560.10">
    <property type="entry name" value="ABC transporter type 1, transmembrane domain"/>
    <property type="match status" value="1"/>
</dbReference>
<evidence type="ECO:0000256" key="7">
    <source>
        <dbReference type="ARBA" id="ARBA00022989"/>
    </source>
</evidence>
<keyword evidence="3" id="KW-1003">Cell membrane</keyword>
<sequence length="602" mass="65954">MLMNNSFRALRYFRRDAPRIAVMALLLGASIITNLLKPWPLAIIVDAVLGTKPLPGWFGAGLNAWPKSRLLILLSVATLILHLSQGFLSAATNYLSIKVGLQGLRRVRNEVFGRMEKLSMKFYHGSKTGDLIYRATWDTYSFQTLFQQGLITFFTALLTLILMVVVMCQINVSLTLASLATAPLLVISVKYFGKKMRERGAEAQQADSQVTSFIQQTIHALPLIQSYTSEQDEERKFKSQTAEAQQKRLSQHAWELLYWLAIAVAFSIGTAAIVWLGSVQVINHKLTVGELLVFTAYLAQLYEPLNQLSHVGATVANASAGTQRVFEILDTKEEIIDSPNARAIAGSNSTTRSTSPDNSLQLTGSVQFDHVSFGYEKDQTVLSDINFALEAGQSLAIIGPSGVGKTTLLNLLPRFFDPIQGAVRLDGVDTRDLKLADLRSHIAVVPQEPILLPLTIAENIAYGKPGASLEEIRDAARAANADSFIQKLAQGYNTVVGEGAAPLSVGERQRLNLARAFLKDAQILLLDEPTSALDAESEASVIASVEQLMRKRTTLIVAHRLSTIQRVDKILVLQDGKVTQIGTPEALIAQQGYFADSSRAHR</sequence>
<reference evidence="12 13" key="1">
    <citation type="journal article" date="2011" name="J. Bacteriol.">
        <title>Genome sequence of 'Pedosphaera parvula' Ellin514, an aerobic Verrucomicrobial isolate from pasture soil.</title>
        <authorList>
            <person name="Kant R."/>
            <person name="van Passel M.W."/>
            <person name="Sangwan P."/>
            <person name="Palva A."/>
            <person name="Lucas S."/>
            <person name="Copeland A."/>
            <person name="Lapidus A."/>
            <person name="Glavina Del Rio T."/>
            <person name="Dalin E."/>
            <person name="Tice H."/>
            <person name="Bruce D."/>
            <person name="Goodwin L."/>
            <person name="Pitluck S."/>
            <person name="Chertkov O."/>
            <person name="Larimer F.W."/>
            <person name="Land M.L."/>
            <person name="Hauser L."/>
            <person name="Brettin T.S."/>
            <person name="Detter J.C."/>
            <person name="Han S."/>
            <person name="de Vos W.M."/>
            <person name="Janssen P.H."/>
            <person name="Smidt H."/>
        </authorList>
    </citation>
    <scope>NUCLEOTIDE SEQUENCE [LARGE SCALE GENOMIC DNA]</scope>
    <source>
        <strain evidence="12 13">Ellin514</strain>
    </source>
</reference>
<dbReference type="InterPro" id="IPR027417">
    <property type="entry name" value="P-loop_NTPase"/>
</dbReference>
<evidence type="ECO:0000256" key="6">
    <source>
        <dbReference type="ARBA" id="ARBA00022840"/>
    </source>
</evidence>
<evidence type="ECO:0000256" key="2">
    <source>
        <dbReference type="ARBA" id="ARBA00022448"/>
    </source>
</evidence>
<dbReference type="PANTHER" id="PTHR43394:SF1">
    <property type="entry name" value="ATP-BINDING CASSETTE SUB-FAMILY B MEMBER 10, MITOCHONDRIAL"/>
    <property type="match status" value="1"/>
</dbReference>
<keyword evidence="8 9" id="KW-0472">Membrane</keyword>
<protein>
    <submittedName>
        <fullName evidence="12">ABC transporter related-protein</fullName>
    </submittedName>
</protein>
<dbReference type="Pfam" id="PF00005">
    <property type="entry name" value="ABC_tran"/>
    <property type="match status" value="1"/>
</dbReference>
<evidence type="ECO:0000313" key="12">
    <source>
        <dbReference type="EMBL" id="EEF61045.1"/>
    </source>
</evidence>
<evidence type="ECO:0000256" key="4">
    <source>
        <dbReference type="ARBA" id="ARBA00022692"/>
    </source>
</evidence>
<evidence type="ECO:0000256" key="9">
    <source>
        <dbReference type="SAM" id="Phobius"/>
    </source>
</evidence>
<dbReference type="GO" id="GO:0005886">
    <property type="term" value="C:plasma membrane"/>
    <property type="evidence" value="ECO:0007669"/>
    <property type="project" value="UniProtKB-SubCell"/>
</dbReference>
<dbReference type="SMART" id="SM00382">
    <property type="entry name" value="AAA"/>
    <property type="match status" value="1"/>
</dbReference>
<dbReference type="GO" id="GO:0016887">
    <property type="term" value="F:ATP hydrolysis activity"/>
    <property type="evidence" value="ECO:0007669"/>
    <property type="project" value="InterPro"/>
</dbReference>
<gene>
    <name evidence="12" type="ORF">Cflav_PD3762</name>
</gene>
<comment type="caution">
    <text evidence="12">The sequence shown here is derived from an EMBL/GenBank/DDBJ whole genome shotgun (WGS) entry which is preliminary data.</text>
</comment>
<organism evidence="12 13">
    <name type="scientific">Pedosphaera parvula (strain Ellin514)</name>
    <dbReference type="NCBI Taxonomy" id="320771"/>
    <lineage>
        <taxon>Bacteria</taxon>
        <taxon>Pseudomonadati</taxon>
        <taxon>Verrucomicrobiota</taxon>
        <taxon>Pedosphaerae</taxon>
        <taxon>Pedosphaerales</taxon>
        <taxon>Pedosphaeraceae</taxon>
        <taxon>Pedosphaera</taxon>
    </lineage>
</organism>
<dbReference type="STRING" id="320771.Cflav_PD3762"/>
<dbReference type="InterPro" id="IPR003439">
    <property type="entry name" value="ABC_transporter-like_ATP-bd"/>
</dbReference>
<proteinExistence type="predicted"/>
<name>B9XGJ4_PEDPL</name>
<evidence type="ECO:0000256" key="3">
    <source>
        <dbReference type="ARBA" id="ARBA00022475"/>
    </source>
</evidence>
<evidence type="ECO:0000313" key="13">
    <source>
        <dbReference type="Proteomes" id="UP000003688"/>
    </source>
</evidence>
<dbReference type="GO" id="GO:0005524">
    <property type="term" value="F:ATP binding"/>
    <property type="evidence" value="ECO:0007669"/>
    <property type="project" value="UniProtKB-KW"/>
</dbReference>
<dbReference type="CDD" id="cd18564">
    <property type="entry name" value="ABC_6TM_exporter_like"/>
    <property type="match status" value="1"/>
</dbReference>
<dbReference type="SUPFAM" id="SSF90123">
    <property type="entry name" value="ABC transporter transmembrane region"/>
    <property type="match status" value="1"/>
</dbReference>
<dbReference type="InterPro" id="IPR036640">
    <property type="entry name" value="ABC1_TM_sf"/>
</dbReference>
<evidence type="ECO:0000259" key="11">
    <source>
        <dbReference type="PROSITE" id="PS50929"/>
    </source>
</evidence>
<feature type="transmembrane region" description="Helical" evidence="9">
    <location>
        <begin position="173"/>
        <end position="192"/>
    </location>
</feature>
<dbReference type="SUPFAM" id="SSF52540">
    <property type="entry name" value="P-loop containing nucleoside triphosphate hydrolases"/>
    <property type="match status" value="1"/>
</dbReference>
<feature type="transmembrane region" description="Helical" evidence="9">
    <location>
        <begin position="150"/>
        <end position="167"/>
    </location>
</feature>
<dbReference type="PROSITE" id="PS00211">
    <property type="entry name" value="ABC_TRANSPORTER_1"/>
    <property type="match status" value="1"/>
</dbReference>
<dbReference type="InterPro" id="IPR003593">
    <property type="entry name" value="AAA+_ATPase"/>
</dbReference>
<keyword evidence="4 9" id="KW-0812">Transmembrane</keyword>
<dbReference type="Proteomes" id="UP000003688">
    <property type="component" value="Unassembled WGS sequence"/>
</dbReference>
<feature type="domain" description="ABC transmembrane type-1" evidence="11">
    <location>
        <begin position="21"/>
        <end position="317"/>
    </location>
</feature>
<keyword evidence="2" id="KW-0813">Transport</keyword>
<dbReference type="Gene3D" id="3.40.50.300">
    <property type="entry name" value="P-loop containing nucleotide triphosphate hydrolases"/>
    <property type="match status" value="1"/>
</dbReference>
<feature type="transmembrane region" description="Helical" evidence="9">
    <location>
        <begin position="20"/>
        <end position="50"/>
    </location>
</feature>
<dbReference type="GO" id="GO:0015421">
    <property type="term" value="F:ABC-type oligopeptide transporter activity"/>
    <property type="evidence" value="ECO:0007669"/>
    <property type="project" value="TreeGrafter"/>
</dbReference>
<feature type="domain" description="ABC transporter" evidence="10">
    <location>
        <begin position="366"/>
        <end position="600"/>
    </location>
</feature>
<feature type="transmembrane region" description="Helical" evidence="9">
    <location>
        <begin position="70"/>
        <end position="96"/>
    </location>
</feature>
<comment type="subcellular location">
    <subcellularLocation>
        <location evidence="1">Cell membrane</location>
        <topology evidence="1">Multi-pass membrane protein</topology>
    </subcellularLocation>
</comment>
<accession>B9XGJ4</accession>
<evidence type="ECO:0000256" key="5">
    <source>
        <dbReference type="ARBA" id="ARBA00022741"/>
    </source>
</evidence>
<dbReference type="InterPro" id="IPR017871">
    <property type="entry name" value="ABC_transporter-like_CS"/>
</dbReference>
<dbReference type="AlphaFoldDB" id="B9XGJ4"/>
<evidence type="ECO:0000256" key="8">
    <source>
        <dbReference type="ARBA" id="ARBA00023136"/>
    </source>
</evidence>
<evidence type="ECO:0000256" key="1">
    <source>
        <dbReference type="ARBA" id="ARBA00004651"/>
    </source>
</evidence>
<dbReference type="EMBL" id="ABOX02000012">
    <property type="protein sequence ID" value="EEF61045.1"/>
    <property type="molecule type" value="Genomic_DNA"/>
</dbReference>
<dbReference type="OrthoDB" id="9761126at2"/>
<dbReference type="RefSeq" id="WP_007414940.1">
    <property type="nucleotide sequence ID" value="NZ_ABOX02000012.1"/>
</dbReference>
<dbReference type="Pfam" id="PF00664">
    <property type="entry name" value="ABC_membrane"/>
    <property type="match status" value="1"/>
</dbReference>
<dbReference type="PANTHER" id="PTHR43394">
    <property type="entry name" value="ATP-DEPENDENT PERMEASE MDL1, MITOCHONDRIAL"/>
    <property type="match status" value="1"/>
</dbReference>
<keyword evidence="7 9" id="KW-1133">Transmembrane helix</keyword>
<evidence type="ECO:0000259" key="10">
    <source>
        <dbReference type="PROSITE" id="PS50893"/>
    </source>
</evidence>
<dbReference type="FunFam" id="3.40.50.300:FF:000221">
    <property type="entry name" value="Multidrug ABC transporter ATP-binding protein"/>
    <property type="match status" value="1"/>
</dbReference>